<keyword evidence="11" id="KW-1185">Reference proteome</keyword>
<evidence type="ECO:0000256" key="6">
    <source>
        <dbReference type="ARBA" id="ARBA00022989"/>
    </source>
</evidence>
<keyword evidence="4" id="KW-0997">Cell inner membrane</keyword>
<dbReference type="InterPro" id="IPR005614">
    <property type="entry name" value="NrfD-like"/>
</dbReference>
<evidence type="ECO:0000256" key="3">
    <source>
        <dbReference type="ARBA" id="ARBA00022475"/>
    </source>
</evidence>
<evidence type="ECO:0000256" key="5">
    <source>
        <dbReference type="ARBA" id="ARBA00022692"/>
    </source>
</evidence>
<dbReference type="NCBIfam" id="TIGR03148">
    <property type="entry name" value="cyt_nit_nrfD"/>
    <property type="match status" value="1"/>
</dbReference>
<evidence type="ECO:0000256" key="8">
    <source>
        <dbReference type="ARBA" id="ARBA00054437"/>
    </source>
</evidence>
<dbReference type="PANTHER" id="PTHR34856:SF2">
    <property type="entry name" value="PROTEIN NRFD"/>
    <property type="match status" value="1"/>
</dbReference>
<feature type="transmembrane region" description="Helical" evidence="9">
    <location>
        <begin position="226"/>
        <end position="245"/>
    </location>
</feature>
<feature type="transmembrane region" description="Helical" evidence="9">
    <location>
        <begin position="95"/>
        <end position="118"/>
    </location>
</feature>
<feature type="transmembrane region" description="Helical" evidence="9">
    <location>
        <begin position="257"/>
        <end position="281"/>
    </location>
</feature>
<dbReference type="AlphaFoldDB" id="A0AAJ3K3J9"/>
<reference evidence="10 11" key="1">
    <citation type="submission" date="2016-10" db="EMBL/GenBank/DDBJ databases">
        <title>Rodentibacter gen. nov. and new species.</title>
        <authorList>
            <person name="Christensen H."/>
        </authorList>
    </citation>
    <scope>NUCLEOTIDE SEQUENCE [LARGE SCALE GENOMIC DNA]</scope>
    <source>
        <strain evidence="10 11">199137021</strain>
    </source>
</reference>
<feature type="transmembrane region" description="Helical" evidence="9">
    <location>
        <begin position="185"/>
        <end position="205"/>
    </location>
</feature>
<protein>
    <submittedName>
        <fullName evidence="10">Cytochrome c nitrite reductase subunit NrfD</fullName>
    </submittedName>
</protein>
<keyword evidence="5 9" id="KW-0812">Transmembrane</keyword>
<evidence type="ECO:0000313" key="10">
    <source>
        <dbReference type="EMBL" id="OOF71921.1"/>
    </source>
</evidence>
<feature type="transmembrane region" description="Helical" evidence="9">
    <location>
        <begin position="152"/>
        <end position="173"/>
    </location>
</feature>
<dbReference type="Proteomes" id="UP000188998">
    <property type="component" value="Unassembled WGS sequence"/>
</dbReference>
<comment type="similarity">
    <text evidence="2">Belongs to the NrfD family.</text>
</comment>
<dbReference type="InterPro" id="IPR017566">
    <property type="entry name" value="NrfD"/>
</dbReference>
<evidence type="ECO:0000256" key="9">
    <source>
        <dbReference type="SAM" id="Phobius"/>
    </source>
</evidence>
<name>A0AAJ3K3J9_9PAST</name>
<sequence>MMLDYPVPFHTPNLVWDSTIAIYLFLLGISSGAVQLAVAFKRSHKLENPSQNWIIRAGLILGSVPTLIGLTLLIFHLARPWTFWKLMFNYQFDSVMSMGVMLFQIYMLFLVLWGITIFKNEIEAIVHRFMPKLKFVMKLINFAERLTNPVEVLLFILAAVLGAYTGFLLSALISYPMLNNPVLPALFLASGTSSGIAATFLMILIAGKLKGDSHESHFIHKFEVPVMVTELGLLVCFFVGLHFGGGQKTVALHNALSGFWGMVFWIGVFFIGILTPLIANMLSSERLKYNRNFIILVSVFDLIGVLCLRYFILYAGQLTVA</sequence>
<comment type="caution">
    <text evidence="10">The sequence shown here is derived from an EMBL/GenBank/DDBJ whole genome shotgun (WGS) entry which is preliminary data.</text>
</comment>
<comment type="function">
    <text evidence="8">Probably involved in the transfer of electrons from the quinone pool to the type-c cytochromes.</text>
</comment>
<dbReference type="EMBL" id="MLAB01000030">
    <property type="protein sequence ID" value="OOF71921.1"/>
    <property type="molecule type" value="Genomic_DNA"/>
</dbReference>
<dbReference type="Pfam" id="PF03916">
    <property type="entry name" value="NrfD"/>
    <property type="match status" value="1"/>
</dbReference>
<keyword evidence="7 9" id="KW-0472">Membrane</keyword>
<feature type="transmembrane region" description="Helical" evidence="9">
    <location>
        <begin position="20"/>
        <end position="41"/>
    </location>
</feature>
<dbReference type="PANTHER" id="PTHR34856">
    <property type="entry name" value="PROTEIN NRFD"/>
    <property type="match status" value="1"/>
</dbReference>
<keyword evidence="6 9" id="KW-1133">Transmembrane helix</keyword>
<organism evidence="10 11">
    <name type="scientific">Rodentibacter caecimuris</name>
    <dbReference type="NCBI Taxonomy" id="1796644"/>
    <lineage>
        <taxon>Bacteria</taxon>
        <taxon>Pseudomonadati</taxon>
        <taxon>Pseudomonadota</taxon>
        <taxon>Gammaproteobacteria</taxon>
        <taxon>Pasteurellales</taxon>
        <taxon>Pasteurellaceae</taxon>
        <taxon>Rodentibacter</taxon>
    </lineage>
</organism>
<evidence type="ECO:0000313" key="11">
    <source>
        <dbReference type="Proteomes" id="UP000188998"/>
    </source>
</evidence>
<feature type="transmembrane region" description="Helical" evidence="9">
    <location>
        <begin position="53"/>
        <end position="75"/>
    </location>
</feature>
<dbReference type="Gene3D" id="1.20.1630.10">
    <property type="entry name" value="Formate dehydrogenase/DMSO reductase domain"/>
    <property type="match status" value="1"/>
</dbReference>
<evidence type="ECO:0000256" key="2">
    <source>
        <dbReference type="ARBA" id="ARBA00008929"/>
    </source>
</evidence>
<keyword evidence="3" id="KW-1003">Cell membrane</keyword>
<gene>
    <name evidence="10" type="ORF">BKG90_06610</name>
</gene>
<comment type="subcellular location">
    <subcellularLocation>
        <location evidence="1">Cell inner membrane</location>
        <topology evidence="1">Multi-pass membrane protein</topology>
    </subcellularLocation>
</comment>
<dbReference type="FunFam" id="1.20.1630.10:FF:000001">
    <property type="entry name" value="Formate-dependent nitrite reductase subunit NrfD"/>
    <property type="match status" value="1"/>
</dbReference>
<accession>A0AAJ3K3J9</accession>
<evidence type="ECO:0000256" key="7">
    <source>
        <dbReference type="ARBA" id="ARBA00023136"/>
    </source>
</evidence>
<evidence type="ECO:0000256" key="1">
    <source>
        <dbReference type="ARBA" id="ARBA00004429"/>
    </source>
</evidence>
<dbReference type="GO" id="GO:0005886">
    <property type="term" value="C:plasma membrane"/>
    <property type="evidence" value="ECO:0007669"/>
    <property type="project" value="UniProtKB-SubCell"/>
</dbReference>
<feature type="transmembrane region" description="Helical" evidence="9">
    <location>
        <begin position="293"/>
        <end position="312"/>
    </location>
</feature>
<dbReference type="InterPro" id="IPR052049">
    <property type="entry name" value="Electron_transfer_protein"/>
</dbReference>
<proteinExistence type="inferred from homology"/>
<evidence type="ECO:0000256" key="4">
    <source>
        <dbReference type="ARBA" id="ARBA00022519"/>
    </source>
</evidence>
<dbReference type="RefSeq" id="WP_059365833.1">
    <property type="nucleotide sequence ID" value="NZ_BBXJ01000001.1"/>
</dbReference>